<proteinExistence type="predicted"/>
<dbReference type="InterPro" id="IPR008638">
    <property type="entry name" value="FhaB/CdiA-like_TPS"/>
</dbReference>
<comment type="caution">
    <text evidence="2">The sequence shown here is derived from an EMBL/GenBank/DDBJ whole genome shotgun (WGS) entry which is preliminary data.</text>
</comment>
<evidence type="ECO:0000313" key="2">
    <source>
        <dbReference type="EMBL" id="NEZ58656.1"/>
    </source>
</evidence>
<organism evidence="2 3">
    <name type="scientific">Adonisia turfae CCMR0081</name>
    <dbReference type="NCBI Taxonomy" id="2292702"/>
    <lineage>
        <taxon>Bacteria</taxon>
        <taxon>Bacillati</taxon>
        <taxon>Cyanobacteriota</taxon>
        <taxon>Adonisia</taxon>
        <taxon>Adonisia turfae</taxon>
    </lineage>
</organism>
<name>A0A6M0RR60_9CYAN</name>
<dbReference type="EMBL" id="QXHD01000004">
    <property type="protein sequence ID" value="NEZ58656.1"/>
    <property type="molecule type" value="Genomic_DNA"/>
</dbReference>
<gene>
    <name evidence="2" type="ORF">DXZ20_24045</name>
</gene>
<feature type="domain" description="Filamentous haemagglutinin FhaB/tRNA nuclease CdiA-like TPS" evidence="1">
    <location>
        <begin position="43"/>
        <end position="155"/>
    </location>
</feature>
<dbReference type="AlphaFoldDB" id="A0A6M0RR60"/>
<sequence length="882" mass="90155">MKWMGVSVCMMHRLIIKVLVGGVAIVPLLVGQFGPQTLAQVTPDTTLPIPSNVPENCNVCTINGGTVRGTNLFHSFREFSVPTGGQAIFNNGLQIETILGRVTGDSISNIDGLIQANGTANLFLLNPNGIILGPSAQLEIGGSFLATTADAIEFDDQRIFSATNPGDFPLLTVSMPVGLAYWTDTPQPITSAATVAVDPSQSLILAGGDIALTEGQLSAVGGRVELGGLAGLGTLGLAIDNEEIRLTFPSQVDRGNVSMNNDARVDVTADNGGDIVVSGHDVSLIGVRTGLLAGIDFFSGTSDSQAGDIVIDATGRVTLDQGKLFNEILQGATGNGGNITIMGQELHLINGGQLVATSFSAGNTGKITLDIQNLILVSGVGRDSNGVPLPSGFNSVVRQGGVGESGGVDITVRNGSLIINDGASNSATVVGDGIAGDINIQVSDAVIVDGVNELGFPSAIGSTLQVGARGRGGNLTIIAETVAVRNGANISVATAGFGDAGTLTIEAQDIVLDGSDTFIKDFPGDNERVGGILADVQRSTLFPNAPPAEGQGGDITLISDTLTIMDGAIVRASTAGIGDAGRITVQTNDLMIQGESAGGSLSGIFSAVNDTGRGEGGSIRVITDSLQILDGGTISVDSQGEGEGGDIQVTANTAILKDGSEISAATNGNTGGNINLQIEDFLLLRNGSLISTNAGIEDGIGDGGNISINAPEGFIIAISEENSDITANAFQGRGGNVDITAQNIFGIRPRPRRTPLSDITASSEFGISGTIEINNLSVEPEQGVTSLPAGLLDSSQLIAQGCDPTAIAAQGEFYTSGRGGITPLGSNVLSDAEVLDDLRFPYPWTESTAITEAESWLVNDTGDVILTTSPPGLSHSNCWRQK</sequence>
<evidence type="ECO:0000313" key="3">
    <source>
        <dbReference type="Proteomes" id="UP000481033"/>
    </source>
</evidence>
<accession>A0A6M0RR60</accession>
<dbReference type="Gene3D" id="2.160.20.10">
    <property type="entry name" value="Single-stranded right-handed beta-helix, Pectin lyase-like"/>
    <property type="match status" value="3"/>
</dbReference>
<dbReference type="InterPro" id="IPR012334">
    <property type="entry name" value="Pectin_lyas_fold"/>
</dbReference>
<reference evidence="2 3" key="1">
    <citation type="journal article" date="2020" name="Microb. Ecol.">
        <title>Ecogenomics of the Marine Benthic Filamentous Cyanobacterium Adonisia.</title>
        <authorList>
            <person name="Walter J.M."/>
            <person name="Coutinho F.H."/>
            <person name="Leomil L."/>
            <person name="Hargreaves P.I."/>
            <person name="Campeao M.E."/>
            <person name="Vieira V.V."/>
            <person name="Silva B.S."/>
            <person name="Fistarol G.O."/>
            <person name="Salomon P.S."/>
            <person name="Sawabe T."/>
            <person name="Mino S."/>
            <person name="Hosokawa M."/>
            <person name="Miyashita H."/>
            <person name="Maruyama F."/>
            <person name="van Verk M.C."/>
            <person name="Dutilh B.E."/>
            <person name="Thompson C.C."/>
            <person name="Thompson F.L."/>
        </authorList>
    </citation>
    <scope>NUCLEOTIDE SEQUENCE [LARGE SCALE GENOMIC DNA]</scope>
    <source>
        <strain evidence="2 3">CCMR0081</strain>
    </source>
</reference>
<dbReference type="NCBIfam" id="TIGR01901">
    <property type="entry name" value="adhes_NPXG"/>
    <property type="match status" value="1"/>
</dbReference>
<protein>
    <submittedName>
        <fullName evidence="2">Filamentous hemagglutinin N-terminal domain-containing protein</fullName>
    </submittedName>
</protein>
<dbReference type="InterPro" id="IPR011050">
    <property type="entry name" value="Pectin_lyase_fold/virulence"/>
</dbReference>
<dbReference type="Pfam" id="PF05860">
    <property type="entry name" value="TPS"/>
    <property type="match status" value="1"/>
</dbReference>
<dbReference type="SUPFAM" id="SSF51126">
    <property type="entry name" value="Pectin lyase-like"/>
    <property type="match status" value="2"/>
</dbReference>
<dbReference type="Proteomes" id="UP000481033">
    <property type="component" value="Unassembled WGS sequence"/>
</dbReference>
<evidence type="ECO:0000259" key="1">
    <source>
        <dbReference type="SMART" id="SM00912"/>
    </source>
</evidence>
<keyword evidence="3" id="KW-1185">Reference proteome</keyword>
<dbReference type="SMART" id="SM00912">
    <property type="entry name" value="Haemagg_act"/>
    <property type="match status" value="1"/>
</dbReference>